<sequence>MHVSGEAMTSELTFSGEEWRGFFAPYTDIVLVANNDEVDAEELASTFPETTLFIFFNKVYKVLRAPFRRPALLACRSGTMGANVVHRREVADVLGYFDPASFLGVVNVAIMATERFSPTEAFGGVPVRHLHLGQMILGYYPKDKFPTTGFGLCMWLQSLDLPAQVHLAGFSSKRSERWKVFDVHDWTFEQVLLRLLSREGKFRIIGGAPENPYLSIATHFPQFSTTDIALTADEVLSERMLGLSSIVDRLMSVTKVLRFFDNSFRRIRPKTRKQKFLSKSQTDAPPPSP</sequence>
<dbReference type="Proteomes" id="UP000449846">
    <property type="component" value="Unassembled WGS sequence"/>
</dbReference>
<gene>
    <name evidence="1" type="ORF">GL300_13740</name>
</gene>
<comment type="caution">
    <text evidence="1">The sequence shown here is derived from an EMBL/GenBank/DDBJ whole genome shotgun (WGS) entry which is preliminary data.</text>
</comment>
<keyword evidence="1" id="KW-0548">Nucleotidyltransferase</keyword>
<evidence type="ECO:0000313" key="1">
    <source>
        <dbReference type="EMBL" id="MTH60272.1"/>
    </source>
</evidence>
<organism evidence="1 2">
    <name type="scientific">Paracoccus litorisediminis</name>
    <dbReference type="NCBI Taxonomy" id="2006130"/>
    <lineage>
        <taxon>Bacteria</taxon>
        <taxon>Pseudomonadati</taxon>
        <taxon>Pseudomonadota</taxon>
        <taxon>Alphaproteobacteria</taxon>
        <taxon>Rhodobacterales</taxon>
        <taxon>Paracoccaceae</taxon>
        <taxon>Paracoccus</taxon>
    </lineage>
</organism>
<protein>
    <submittedName>
        <fullName evidence="1">3-deoxy-manno-octulosonate cytidylyltransferase</fullName>
    </submittedName>
</protein>
<accession>A0A844HRS1</accession>
<dbReference type="AlphaFoldDB" id="A0A844HRS1"/>
<name>A0A844HRS1_9RHOB</name>
<keyword evidence="2" id="KW-1185">Reference proteome</keyword>
<dbReference type="OrthoDB" id="7767499at2"/>
<reference evidence="1 2" key="1">
    <citation type="submission" date="2019-11" db="EMBL/GenBank/DDBJ databases">
        <authorList>
            <person name="Dong K."/>
        </authorList>
    </citation>
    <scope>NUCLEOTIDE SEQUENCE [LARGE SCALE GENOMIC DNA]</scope>
    <source>
        <strain evidence="1 2">NBRC 112902</strain>
    </source>
</reference>
<dbReference type="GO" id="GO:0016779">
    <property type="term" value="F:nucleotidyltransferase activity"/>
    <property type="evidence" value="ECO:0007669"/>
    <property type="project" value="UniProtKB-KW"/>
</dbReference>
<evidence type="ECO:0000313" key="2">
    <source>
        <dbReference type="Proteomes" id="UP000449846"/>
    </source>
</evidence>
<dbReference type="EMBL" id="WMIG01000007">
    <property type="protein sequence ID" value="MTH60272.1"/>
    <property type="molecule type" value="Genomic_DNA"/>
</dbReference>
<proteinExistence type="predicted"/>
<keyword evidence="1" id="KW-0808">Transferase</keyword>